<keyword evidence="3" id="KW-0547">Nucleotide-binding</keyword>
<dbReference type="Proteomes" id="UP000297475">
    <property type="component" value="Unassembled WGS sequence"/>
</dbReference>
<evidence type="ECO:0000259" key="5">
    <source>
        <dbReference type="Pfam" id="PF13193"/>
    </source>
</evidence>
<dbReference type="AlphaFoldDB" id="A0A4Z0WHP6"/>
<dbReference type="SUPFAM" id="SSF56801">
    <property type="entry name" value="Acetyl-CoA synthetase-like"/>
    <property type="match status" value="1"/>
</dbReference>
<keyword evidence="4" id="KW-0067">ATP-binding</keyword>
<organism evidence="6 7">
    <name type="scientific">Natronospirillum operosum</name>
    <dbReference type="NCBI Taxonomy" id="2759953"/>
    <lineage>
        <taxon>Bacteria</taxon>
        <taxon>Pseudomonadati</taxon>
        <taxon>Pseudomonadota</taxon>
        <taxon>Gammaproteobacteria</taxon>
        <taxon>Oceanospirillales</taxon>
        <taxon>Natronospirillaceae</taxon>
        <taxon>Natronospirillum</taxon>
    </lineage>
</organism>
<dbReference type="InterPro" id="IPR051087">
    <property type="entry name" value="Mitochondrial_ACSM"/>
</dbReference>
<evidence type="ECO:0000256" key="1">
    <source>
        <dbReference type="ARBA" id="ARBA00006432"/>
    </source>
</evidence>
<dbReference type="GO" id="GO:0005524">
    <property type="term" value="F:ATP binding"/>
    <property type="evidence" value="ECO:0007669"/>
    <property type="project" value="UniProtKB-KW"/>
</dbReference>
<reference evidence="6 7" key="1">
    <citation type="submission" date="2019-04" db="EMBL/GenBank/DDBJ databases">
        <title>Natronospirillum operosus gen. nov., sp. nov., a haloalkaliphilic satellite isolated from decaying biomass of laboratory culture of cyanobacterium Geitlerinema sp. and proposal of Natronospirillaceae fam. nov. and Saccharospirillaceae fam. nov.</title>
        <authorList>
            <person name="Kevbrin V."/>
            <person name="Boltyanskaya Y."/>
            <person name="Koziaeva V."/>
            <person name="Grouzdev D.S."/>
            <person name="Park M."/>
            <person name="Cho J."/>
        </authorList>
    </citation>
    <scope>NUCLEOTIDE SEQUENCE [LARGE SCALE GENOMIC DNA]</scope>
    <source>
        <strain evidence="6 7">G-116</strain>
    </source>
</reference>
<dbReference type="PANTHER" id="PTHR43605:SF10">
    <property type="entry name" value="ACYL-COA SYNTHETASE MEDIUM CHAIN FAMILY MEMBER 3"/>
    <property type="match status" value="1"/>
</dbReference>
<evidence type="ECO:0000313" key="7">
    <source>
        <dbReference type="Proteomes" id="UP000297475"/>
    </source>
</evidence>
<name>A0A4Z0WHP6_9GAMM</name>
<comment type="similarity">
    <text evidence="1">Belongs to the ATP-dependent AMP-binding enzyme family.</text>
</comment>
<evidence type="ECO:0000313" key="6">
    <source>
        <dbReference type="EMBL" id="TGG94863.1"/>
    </source>
</evidence>
<dbReference type="GO" id="GO:0006633">
    <property type="term" value="P:fatty acid biosynthetic process"/>
    <property type="evidence" value="ECO:0007669"/>
    <property type="project" value="TreeGrafter"/>
</dbReference>
<evidence type="ECO:0000256" key="4">
    <source>
        <dbReference type="ARBA" id="ARBA00022840"/>
    </source>
</evidence>
<dbReference type="EMBL" id="SRMF01000001">
    <property type="protein sequence ID" value="TGG94863.1"/>
    <property type="molecule type" value="Genomic_DNA"/>
</dbReference>
<dbReference type="Gene3D" id="3.30.300.30">
    <property type="match status" value="1"/>
</dbReference>
<keyword evidence="7" id="KW-1185">Reference proteome</keyword>
<dbReference type="PANTHER" id="PTHR43605">
    <property type="entry name" value="ACYL-COENZYME A SYNTHETASE"/>
    <property type="match status" value="1"/>
</dbReference>
<evidence type="ECO:0000256" key="2">
    <source>
        <dbReference type="ARBA" id="ARBA00022598"/>
    </source>
</evidence>
<feature type="domain" description="AMP-binding enzyme C-terminal" evidence="5">
    <location>
        <begin position="25"/>
        <end position="64"/>
    </location>
</feature>
<dbReference type="GO" id="GO:0006637">
    <property type="term" value="P:acyl-CoA metabolic process"/>
    <property type="evidence" value="ECO:0007669"/>
    <property type="project" value="TreeGrafter"/>
</dbReference>
<dbReference type="InterPro" id="IPR025110">
    <property type="entry name" value="AMP-bd_C"/>
</dbReference>
<dbReference type="GO" id="GO:0004321">
    <property type="term" value="F:fatty-acyl-CoA synthase activity"/>
    <property type="evidence" value="ECO:0007669"/>
    <property type="project" value="TreeGrafter"/>
</dbReference>
<comment type="caution">
    <text evidence="6">The sequence shown here is derived from an EMBL/GenBank/DDBJ whole genome shotgun (WGS) entry which is preliminary data.</text>
</comment>
<dbReference type="Pfam" id="PF13193">
    <property type="entry name" value="AMP-binding_C"/>
    <property type="match status" value="1"/>
</dbReference>
<accession>A0A4Z0WHP6</accession>
<dbReference type="InterPro" id="IPR045851">
    <property type="entry name" value="AMP-bd_C_sf"/>
</dbReference>
<evidence type="ECO:0000256" key="3">
    <source>
        <dbReference type="ARBA" id="ARBA00022741"/>
    </source>
</evidence>
<protein>
    <recommendedName>
        <fullName evidence="5">AMP-binding enzyme C-terminal domain-containing protein</fullName>
    </recommendedName>
</protein>
<gene>
    <name evidence="6" type="ORF">E4656_00065</name>
</gene>
<keyword evidence="2" id="KW-0436">Ligase</keyword>
<sequence>MRWCSVLSPSVCVLWSDIGPNNTAQPLSVLAEDIQQFVRQHLAAYEAPREVEFVEELPLTTTGKVMRRVLREQERRSQ</sequence>
<dbReference type="GO" id="GO:0015645">
    <property type="term" value="F:fatty acid ligase activity"/>
    <property type="evidence" value="ECO:0007669"/>
    <property type="project" value="TreeGrafter"/>
</dbReference>
<proteinExistence type="inferred from homology"/>
<dbReference type="OrthoDB" id="9803968at2"/>